<dbReference type="Proteomes" id="UP001279734">
    <property type="component" value="Unassembled WGS sequence"/>
</dbReference>
<dbReference type="GO" id="GO:0009909">
    <property type="term" value="P:regulation of flower development"/>
    <property type="evidence" value="ECO:0007669"/>
    <property type="project" value="UniProtKB-ARBA"/>
</dbReference>
<sequence>MEASQGETSKPLEFTLASVSSLSPHASATAQSSQSLARFCIDYGVTELRIYRESESNELIKVDLRTSELFKLSPIESLCMSEGSESSKAVRQDSYSRGIFFRFRREDESAAFHFAFERWKKEAVAQGIQLPNGKFSSYKSKFDAKIEASSAKMYFHYYGQLLHQQNMLQDYVRTGTYYAAVIENRVDFLDRVVVDVGAGSGILSLFAAQAGAKHVYAVEASEMAEYARRLIEGNPYLSQRITVIKGKAEEVELPEKADILISEPMGTLLVNERMLESYVIARDRFLVPNGKMFPAVGRIHMAPFSDEYLYIEIASKALFWQQQNYFGVDLTPLYGSAFHGYFSQPVVDALDPRLLVAPAASHVIDFTSVKEEQLYEINIQLQFTASVGTRVHGLACWFDVLFNGSSVPRWLTTAPGAPTTHWYQLRCVLSQPIYVMAGQEITGRLQMIAHNAQSYTIYLTLSAKMWGPGAEQGGILQTSSGKMELKEPYYRMSQSQTQAYALPQYQQPNQLIQDIQIESPDPDGSKLFQQQMQTADTQLP</sequence>
<dbReference type="InterPro" id="IPR025799">
    <property type="entry name" value="Arg_MeTrfase"/>
</dbReference>
<dbReference type="EMBL" id="BSYO01000021">
    <property type="protein sequence ID" value="GMH20046.1"/>
    <property type="molecule type" value="Genomic_DNA"/>
</dbReference>
<comment type="caution">
    <text evidence="17">The sequence shown here is derived from an EMBL/GenBank/DDBJ whole genome shotgun (WGS) entry which is preliminary data.</text>
</comment>
<dbReference type="GO" id="GO:0042803">
    <property type="term" value="F:protein homodimerization activity"/>
    <property type="evidence" value="ECO:0007669"/>
    <property type="project" value="UniProtKB-ARBA"/>
</dbReference>
<gene>
    <name evidence="17" type="ORF">Nepgr_021887</name>
</gene>
<dbReference type="Pfam" id="PF06325">
    <property type="entry name" value="PrmA"/>
    <property type="match status" value="1"/>
</dbReference>
<feature type="compositionally biased region" description="Polar residues" evidence="14">
    <location>
        <begin position="527"/>
        <end position="540"/>
    </location>
</feature>
<dbReference type="InterPro" id="IPR057622">
    <property type="entry name" value="CARM1-like_PH"/>
</dbReference>
<name>A0AAD3T1M3_NEPGR</name>
<dbReference type="PANTHER" id="PTHR11006:SF10">
    <property type="entry name" value="HISTONE-ARGININE METHYLTRANSFERASE CARMER-RELATED"/>
    <property type="match status" value="1"/>
</dbReference>
<dbReference type="AlphaFoldDB" id="A0AAD3T1M3"/>
<keyword evidence="18" id="KW-1185">Reference proteome</keyword>
<keyword evidence="5 13" id="KW-0489">Methyltransferase</keyword>
<evidence type="ECO:0000256" key="6">
    <source>
        <dbReference type="ARBA" id="ARBA00022679"/>
    </source>
</evidence>
<dbReference type="GO" id="GO:0035242">
    <property type="term" value="F:protein-arginine omega-N asymmetric methyltransferase activity"/>
    <property type="evidence" value="ECO:0007669"/>
    <property type="project" value="UniProtKB-EC"/>
</dbReference>
<feature type="domain" description="Probable histone-arginine methyltransferase CARM1-like N-terminal PH" evidence="16">
    <location>
        <begin position="13"/>
        <end position="121"/>
    </location>
</feature>
<dbReference type="EC" id="2.1.1.319" evidence="3"/>
<dbReference type="PROSITE" id="PS51678">
    <property type="entry name" value="SAM_MT_PRMT"/>
    <property type="match status" value="1"/>
</dbReference>
<keyword evidence="11" id="KW-0539">Nucleus</keyword>
<dbReference type="GO" id="GO:0005634">
    <property type="term" value="C:nucleus"/>
    <property type="evidence" value="ECO:0007669"/>
    <property type="project" value="UniProtKB-SubCell"/>
</dbReference>
<dbReference type="GO" id="GO:0005737">
    <property type="term" value="C:cytoplasm"/>
    <property type="evidence" value="ECO:0007669"/>
    <property type="project" value="UniProtKB-SubCell"/>
</dbReference>
<evidence type="ECO:0000256" key="3">
    <source>
        <dbReference type="ARBA" id="ARBA00011925"/>
    </source>
</evidence>
<evidence type="ECO:0000256" key="2">
    <source>
        <dbReference type="ARBA" id="ARBA00004496"/>
    </source>
</evidence>
<feature type="region of interest" description="Disordered" evidence="14">
    <location>
        <begin position="516"/>
        <end position="540"/>
    </location>
</feature>
<dbReference type="Pfam" id="PF25350">
    <property type="entry name" value="PH_PRMT_N"/>
    <property type="match status" value="1"/>
</dbReference>
<dbReference type="GO" id="GO:0010228">
    <property type="term" value="P:vegetative to reproductive phase transition of meristem"/>
    <property type="evidence" value="ECO:0007669"/>
    <property type="project" value="UniProtKB-ARBA"/>
</dbReference>
<protein>
    <recommendedName>
        <fullName evidence="3">type I protein arginine methyltransferase</fullName>
        <ecNumber evidence="3">2.1.1.319</ecNumber>
    </recommendedName>
</protein>
<evidence type="ECO:0000256" key="1">
    <source>
        <dbReference type="ARBA" id="ARBA00004123"/>
    </source>
</evidence>
<evidence type="ECO:0000256" key="10">
    <source>
        <dbReference type="ARBA" id="ARBA00023163"/>
    </source>
</evidence>
<dbReference type="Gene3D" id="2.70.160.11">
    <property type="entry name" value="Hnrnp arginine n-methyltransferase1"/>
    <property type="match status" value="1"/>
</dbReference>
<organism evidence="17 18">
    <name type="scientific">Nepenthes gracilis</name>
    <name type="common">Slender pitcher plant</name>
    <dbReference type="NCBI Taxonomy" id="150966"/>
    <lineage>
        <taxon>Eukaryota</taxon>
        <taxon>Viridiplantae</taxon>
        <taxon>Streptophyta</taxon>
        <taxon>Embryophyta</taxon>
        <taxon>Tracheophyta</taxon>
        <taxon>Spermatophyta</taxon>
        <taxon>Magnoliopsida</taxon>
        <taxon>eudicotyledons</taxon>
        <taxon>Gunneridae</taxon>
        <taxon>Pentapetalae</taxon>
        <taxon>Caryophyllales</taxon>
        <taxon>Nepenthaceae</taxon>
        <taxon>Nepenthes</taxon>
    </lineage>
</organism>
<evidence type="ECO:0000256" key="4">
    <source>
        <dbReference type="ARBA" id="ARBA00022490"/>
    </source>
</evidence>
<dbReference type="PANTHER" id="PTHR11006">
    <property type="entry name" value="PROTEIN ARGININE N-METHYLTRANSFERASE"/>
    <property type="match status" value="1"/>
</dbReference>
<dbReference type="Gene3D" id="3.40.50.150">
    <property type="entry name" value="Vaccinia Virus protein VP39"/>
    <property type="match status" value="1"/>
</dbReference>
<keyword evidence="7 13" id="KW-0949">S-adenosyl-L-methionine</keyword>
<accession>A0AAD3T1M3</accession>
<keyword evidence="6 13" id="KW-0808">Transferase</keyword>
<keyword evidence="9" id="KW-0805">Transcription regulation</keyword>
<dbReference type="FunFam" id="3.40.50.150:FF:000052">
    <property type="entry name" value="Probable histone-arginine methyltransferase CARM1"/>
    <property type="match status" value="1"/>
</dbReference>
<comment type="subcellular location">
    <subcellularLocation>
        <location evidence="2">Cytoplasm</location>
    </subcellularLocation>
    <subcellularLocation>
        <location evidence="1">Nucleus</location>
    </subcellularLocation>
</comment>
<evidence type="ECO:0000256" key="12">
    <source>
        <dbReference type="ARBA" id="ARBA00049086"/>
    </source>
</evidence>
<comment type="catalytic activity">
    <reaction evidence="12">
        <text>L-arginyl-[protein] + 2 S-adenosyl-L-methionine = N(omega),N(omega)-dimethyl-L-arginyl-[protein] + 2 S-adenosyl-L-homocysteine + 2 H(+)</text>
        <dbReference type="Rhea" id="RHEA:48096"/>
        <dbReference type="Rhea" id="RHEA-COMP:10532"/>
        <dbReference type="Rhea" id="RHEA-COMP:11991"/>
        <dbReference type="ChEBI" id="CHEBI:15378"/>
        <dbReference type="ChEBI" id="CHEBI:29965"/>
        <dbReference type="ChEBI" id="CHEBI:57856"/>
        <dbReference type="ChEBI" id="CHEBI:59789"/>
        <dbReference type="ChEBI" id="CHEBI:61897"/>
        <dbReference type="EC" id="2.1.1.319"/>
    </reaction>
</comment>
<dbReference type="FunFam" id="2.70.160.11:FF:000002">
    <property type="entry name" value="Probable histone-arginine methyltransferase CARM1"/>
    <property type="match status" value="1"/>
</dbReference>
<dbReference type="GO" id="GO:0035241">
    <property type="term" value="F:protein-arginine omega-N monomethyltransferase activity"/>
    <property type="evidence" value="ECO:0007669"/>
    <property type="project" value="UniProtKB-ARBA"/>
</dbReference>
<evidence type="ECO:0000256" key="8">
    <source>
        <dbReference type="ARBA" id="ARBA00022853"/>
    </source>
</evidence>
<evidence type="ECO:0000256" key="5">
    <source>
        <dbReference type="ARBA" id="ARBA00022603"/>
    </source>
</evidence>
<dbReference type="GO" id="GO:0032259">
    <property type="term" value="P:methylation"/>
    <property type="evidence" value="ECO:0007669"/>
    <property type="project" value="UniProtKB-KW"/>
</dbReference>
<dbReference type="Pfam" id="PF22528">
    <property type="entry name" value="PRMT_C"/>
    <property type="match status" value="1"/>
</dbReference>
<dbReference type="CDD" id="cd02440">
    <property type="entry name" value="AdoMet_MTases"/>
    <property type="match status" value="1"/>
</dbReference>
<evidence type="ECO:0000259" key="16">
    <source>
        <dbReference type="Pfam" id="PF25350"/>
    </source>
</evidence>
<keyword evidence="4" id="KW-0963">Cytoplasm</keyword>
<evidence type="ECO:0000259" key="15">
    <source>
        <dbReference type="Pfam" id="PF22528"/>
    </source>
</evidence>
<dbReference type="GO" id="GO:0046982">
    <property type="term" value="F:protein heterodimerization activity"/>
    <property type="evidence" value="ECO:0007669"/>
    <property type="project" value="UniProtKB-ARBA"/>
</dbReference>
<feature type="domain" description="Protein arginine N-methyltransferase" evidence="15">
    <location>
        <begin position="298"/>
        <end position="453"/>
    </location>
</feature>
<proteinExistence type="predicted"/>
<keyword evidence="10" id="KW-0804">Transcription</keyword>
<evidence type="ECO:0000256" key="11">
    <source>
        <dbReference type="ARBA" id="ARBA00023242"/>
    </source>
</evidence>
<evidence type="ECO:0000256" key="13">
    <source>
        <dbReference type="PROSITE-ProRule" id="PRU01015"/>
    </source>
</evidence>
<dbReference type="SUPFAM" id="SSF53335">
    <property type="entry name" value="S-adenosyl-L-methionine-dependent methyltransferases"/>
    <property type="match status" value="1"/>
</dbReference>
<reference evidence="17" key="1">
    <citation type="submission" date="2023-05" db="EMBL/GenBank/DDBJ databases">
        <title>Nepenthes gracilis genome sequencing.</title>
        <authorList>
            <person name="Fukushima K."/>
        </authorList>
    </citation>
    <scope>NUCLEOTIDE SEQUENCE</scope>
    <source>
        <strain evidence="17">SING2019-196</strain>
    </source>
</reference>
<dbReference type="GO" id="GO:0070611">
    <property type="term" value="F:histone H3R2 methyltransferase activity"/>
    <property type="evidence" value="ECO:0007669"/>
    <property type="project" value="TreeGrafter"/>
</dbReference>
<evidence type="ECO:0000313" key="18">
    <source>
        <dbReference type="Proteomes" id="UP001279734"/>
    </source>
</evidence>
<keyword evidence="8" id="KW-0156">Chromatin regulator</keyword>
<evidence type="ECO:0000256" key="14">
    <source>
        <dbReference type="SAM" id="MobiDB-lite"/>
    </source>
</evidence>
<evidence type="ECO:0000256" key="9">
    <source>
        <dbReference type="ARBA" id="ARBA00023015"/>
    </source>
</evidence>
<evidence type="ECO:0000313" key="17">
    <source>
        <dbReference type="EMBL" id="GMH20046.1"/>
    </source>
</evidence>
<dbReference type="InterPro" id="IPR055135">
    <property type="entry name" value="PRMT_dom"/>
</dbReference>
<evidence type="ECO:0000256" key="7">
    <source>
        <dbReference type="ARBA" id="ARBA00022691"/>
    </source>
</evidence>
<dbReference type="InterPro" id="IPR029063">
    <property type="entry name" value="SAM-dependent_MTases_sf"/>
</dbReference>